<evidence type="ECO:0000256" key="8">
    <source>
        <dbReference type="ARBA" id="ARBA00022840"/>
    </source>
</evidence>
<comment type="caution">
    <text evidence="12">The sequence shown here is derived from an EMBL/GenBank/DDBJ whole genome shotgun (WGS) entry which is preliminary data.</text>
</comment>
<dbReference type="UniPathway" id="UPA00588">
    <property type="reaction ID" value="UER00659"/>
</dbReference>
<keyword evidence="7 10" id="KW-0418">Kinase</keyword>
<evidence type="ECO:0000259" key="11">
    <source>
        <dbReference type="Pfam" id="PF00294"/>
    </source>
</evidence>
<evidence type="ECO:0000256" key="3">
    <source>
        <dbReference type="ARBA" id="ARBA00012119"/>
    </source>
</evidence>
<dbReference type="GO" id="GO:0044209">
    <property type="term" value="P:AMP salvage"/>
    <property type="evidence" value="ECO:0007669"/>
    <property type="project" value="UniProtKB-UniRule"/>
</dbReference>
<dbReference type="Proteomes" id="UP000186922">
    <property type="component" value="Unassembled WGS sequence"/>
</dbReference>
<sequence>MTTLTPGILLGIGNALLDVTAEVELSFLLKYGIELDTAVSGDERHASLLVDLEKQYPTTHCAGGSGLNVLRSAQWILRVPGICTFVGCIGNDSAGKMLLKSAEKDGVDAVFQIAECETSLCIVMAVADQRSLCSFQRASSLFSFTEMLRAEMQHRLQRASVIYLSGFFLNVCTRTARYVTTYARENQKRFVLDLGAPRVVDAQAELVRWLLPETDVLFGNEAEFRALGRTLGISDSTNGKNLCKAVQKWISQEAEQLNRDHARILLMTRGKEPVVVATSAEGVTEYPCMEVAKEAIVDVNGAGDAFLGGFLARYIQHCSVDECVTCGLLTSNAVIQQRGCNFPELSPAGR</sequence>
<dbReference type="InterPro" id="IPR029056">
    <property type="entry name" value="Ribokinase-like"/>
</dbReference>
<gene>
    <name evidence="12" type="primary">RvY_09443-1</name>
    <name evidence="12" type="synonym">RvY_09443.1</name>
    <name evidence="12" type="ORF">RvY_09443</name>
</gene>
<dbReference type="EMBL" id="BDGG01000004">
    <property type="protein sequence ID" value="GAU98274.1"/>
    <property type="molecule type" value="Genomic_DNA"/>
</dbReference>
<comment type="similarity">
    <text evidence="2 10">Belongs to the carbohydrate kinase PfkB family.</text>
</comment>
<keyword evidence="4 10" id="KW-0808">Transferase</keyword>
<dbReference type="CDD" id="cd01168">
    <property type="entry name" value="adenosine_kinase"/>
    <property type="match status" value="1"/>
</dbReference>
<dbReference type="InterPro" id="IPR002173">
    <property type="entry name" value="Carboh/pur_kinase_PfkB_CS"/>
</dbReference>
<dbReference type="SUPFAM" id="SSF53613">
    <property type="entry name" value="Ribokinase-like"/>
    <property type="match status" value="1"/>
</dbReference>
<evidence type="ECO:0000313" key="13">
    <source>
        <dbReference type="Proteomes" id="UP000186922"/>
    </source>
</evidence>
<name>A0A1D1V9F8_RAMVA</name>
<comment type="cofactor">
    <cofactor evidence="10">
        <name>Mg(2+)</name>
        <dbReference type="ChEBI" id="CHEBI:18420"/>
    </cofactor>
    <text evidence="10">Binds 3 Mg(2+) ions per subunit.</text>
</comment>
<dbReference type="EC" id="2.7.1.20" evidence="3 10"/>
<evidence type="ECO:0000256" key="9">
    <source>
        <dbReference type="PIRSR" id="PIRSR601805-1"/>
    </source>
</evidence>
<comment type="function">
    <text evidence="10">ATP dependent phosphorylation of adenosine and other related nucleoside analogs to monophosphate derivatives.</text>
</comment>
<keyword evidence="10" id="KW-0539">Nucleus</keyword>
<dbReference type="InterPro" id="IPR011611">
    <property type="entry name" value="PfkB_dom"/>
</dbReference>
<dbReference type="GO" id="GO:0005634">
    <property type="term" value="C:nucleus"/>
    <property type="evidence" value="ECO:0007669"/>
    <property type="project" value="UniProtKB-SubCell"/>
</dbReference>
<dbReference type="InterPro" id="IPR001805">
    <property type="entry name" value="Adenokinase"/>
</dbReference>
<keyword evidence="13" id="KW-1185">Reference proteome</keyword>
<feature type="domain" description="Carbohydrate kinase PfkB" evidence="11">
    <location>
        <begin position="57"/>
        <end position="343"/>
    </location>
</feature>
<dbReference type="AlphaFoldDB" id="A0A1D1V9F8"/>
<dbReference type="PROSITE" id="PS00584">
    <property type="entry name" value="PFKB_KINASES_2"/>
    <property type="match status" value="1"/>
</dbReference>
<evidence type="ECO:0000256" key="1">
    <source>
        <dbReference type="ARBA" id="ARBA00004801"/>
    </source>
</evidence>
<evidence type="ECO:0000256" key="10">
    <source>
        <dbReference type="RuleBase" id="RU368116"/>
    </source>
</evidence>
<evidence type="ECO:0000256" key="4">
    <source>
        <dbReference type="ARBA" id="ARBA00022679"/>
    </source>
</evidence>
<dbReference type="PANTHER" id="PTHR45769">
    <property type="entry name" value="ADENOSINE KINASE"/>
    <property type="match status" value="1"/>
</dbReference>
<dbReference type="GO" id="GO:0004001">
    <property type="term" value="F:adenosine kinase activity"/>
    <property type="evidence" value="ECO:0007669"/>
    <property type="project" value="UniProtKB-UniRule"/>
</dbReference>
<dbReference type="OrthoDB" id="432447at2759"/>
<comment type="subcellular location">
    <subcellularLocation>
        <location evidence="10">Nucleus</location>
    </subcellularLocation>
</comment>
<keyword evidence="8 10" id="KW-0067">ATP-binding</keyword>
<organism evidence="12 13">
    <name type="scientific">Ramazzottius varieornatus</name>
    <name type="common">Water bear</name>
    <name type="synonym">Tardigrade</name>
    <dbReference type="NCBI Taxonomy" id="947166"/>
    <lineage>
        <taxon>Eukaryota</taxon>
        <taxon>Metazoa</taxon>
        <taxon>Ecdysozoa</taxon>
        <taxon>Tardigrada</taxon>
        <taxon>Eutardigrada</taxon>
        <taxon>Parachela</taxon>
        <taxon>Hypsibioidea</taxon>
        <taxon>Ramazzottiidae</taxon>
        <taxon>Ramazzottius</taxon>
    </lineage>
</organism>
<evidence type="ECO:0000313" key="12">
    <source>
        <dbReference type="EMBL" id="GAU98274.1"/>
    </source>
</evidence>
<dbReference type="GO" id="GO:0006144">
    <property type="term" value="P:purine nucleobase metabolic process"/>
    <property type="evidence" value="ECO:0007669"/>
    <property type="project" value="TreeGrafter"/>
</dbReference>
<reference evidence="12 13" key="1">
    <citation type="journal article" date="2016" name="Nat. Commun.">
        <title>Extremotolerant tardigrade genome and improved radiotolerance of human cultured cells by tardigrade-unique protein.</title>
        <authorList>
            <person name="Hashimoto T."/>
            <person name="Horikawa D.D."/>
            <person name="Saito Y."/>
            <person name="Kuwahara H."/>
            <person name="Kozuka-Hata H."/>
            <person name="Shin-I T."/>
            <person name="Minakuchi Y."/>
            <person name="Ohishi K."/>
            <person name="Motoyama A."/>
            <person name="Aizu T."/>
            <person name="Enomoto A."/>
            <person name="Kondo K."/>
            <person name="Tanaka S."/>
            <person name="Hara Y."/>
            <person name="Koshikawa S."/>
            <person name="Sagara H."/>
            <person name="Miura T."/>
            <person name="Yokobori S."/>
            <person name="Miyagawa K."/>
            <person name="Suzuki Y."/>
            <person name="Kubo T."/>
            <person name="Oyama M."/>
            <person name="Kohara Y."/>
            <person name="Fujiyama A."/>
            <person name="Arakawa K."/>
            <person name="Katayama T."/>
            <person name="Toyoda A."/>
            <person name="Kunieda T."/>
        </authorList>
    </citation>
    <scope>NUCLEOTIDE SEQUENCE [LARGE SCALE GENOMIC DNA]</scope>
    <source>
        <strain evidence="12 13">YOKOZUNA-1</strain>
    </source>
</reference>
<comment type="subunit">
    <text evidence="10">Monomer.</text>
</comment>
<proteinExistence type="inferred from homology"/>
<protein>
    <recommendedName>
        <fullName evidence="3 10">Adenosine kinase</fullName>
        <shortName evidence="10">AK</shortName>
        <ecNumber evidence="3 10">2.7.1.20</ecNumber>
    </recommendedName>
    <alternativeName>
        <fullName evidence="10">Adenosine 5'-phosphotransferase</fullName>
    </alternativeName>
</protein>
<feature type="active site" description="Proton acceptor" evidence="9">
    <location>
        <position position="304"/>
    </location>
</feature>
<dbReference type="PANTHER" id="PTHR45769:SF3">
    <property type="entry name" value="ADENOSINE KINASE"/>
    <property type="match status" value="1"/>
</dbReference>
<evidence type="ECO:0000256" key="7">
    <source>
        <dbReference type="ARBA" id="ARBA00022777"/>
    </source>
</evidence>
<accession>A0A1D1V9F8</accession>
<evidence type="ECO:0000256" key="5">
    <source>
        <dbReference type="ARBA" id="ARBA00022726"/>
    </source>
</evidence>
<dbReference type="GO" id="GO:0005829">
    <property type="term" value="C:cytosol"/>
    <property type="evidence" value="ECO:0007669"/>
    <property type="project" value="TreeGrafter"/>
</dbReference>
<dbReference type="Gene3D" id="3.40.1190.20">
    <property type="match status" value="1"/>
</dbReference>
<dbReference type="Pfam" id="PF00294">
    <property type="entry name" value="PfkB"/>
    <property type="match status" value="1"/>
</dbReference>
<dbReference type="GO" id="GO:0006166">
    <property type="term" value="P:purine ribonucleoside salvage"/>
    <property type="evidence" value="ECO:0007669"/>
    <property type="project" value="UniProtKB-KW"/>
</dbReference>
<comment type="catalytic activity">
    <reaction evidence="10">
        <text>adenosine + ATP = AMP + ADP + H(+)</text>
        <dbReference type="Rhea" id="RHEA:20824"/>
        <dbReference type="ChEBI" id="CHEBI:15378"/>
        <dbReference type="ChEBI" id="CHEBI:16335"/>
        <dbReference type="ChEBI" id="CHEBI:30616"/>
        <dbReference type="ChEBI" id="CHEBI:456215"/>
        <dbReference type="ChEBI" id="CHEBI:456216"/>
        <dbReference type="EC" id="2.7.1.20"/>
    </reaction>
</comment>
<comment type="pathway">
    <text evidence="1 10">Purine metabolism; AMP biosynthesis via salvage pathway; AMP from adenosine: step 1/1.</text>
</comment>
<dbReference type="Gene3D" id="3.30.1110.10">
    <property type="match status" value="1"/>
</dbReference>
<keyword evidence="10" id="KW-0460">Magnesium</keyword>
<dbReference type="PRINTS" id="PR00989">
    <property type="entry name" value="ADENOKINASE"/>
</dbReference>
<dbReference type="STRING" id="947166.A0A1D1V9F8"/>
<dbReference type="GO" id="GO:0005524">
    <property type="term" value="F:ATP binding"/>
    <property type="evidence" value="ECO:0007669"/>
    <property type="project" value="UniProtKB-UniRule"/>
</dbReference>
<evidence type="ECO:0000256" key="6">
    <source>
        <dbReference type="ARBA" id="ARBA00022741"/>
    </source>
</evidence>
<keyword evidence="5 10" id="KW-0660">Purine salvage</keyword>
<evidence type="ECO:0000256" key="2">
    <source>
        <dbReference type="ARBA" id="ARBA00010688"/>
    </source>
</evidence>
<keyword evidence="6 10" id="KW-0547">Nucleotide-binding</keyword>